<keyword evidence="2" id="KW-0328">Glycosyltransferase</keyword>
<name>A0A1F4T812_UNCSA</name>
<dbReference type="EMBL" id="MEUG01000001">
    <property type="protein sequence ID" value="OGC28844.1"/>
    <property type="molecule type" value="Genomic_DNA"/>
</dbReference>
<dbReference type="SUPFAM" id="SSF53448">
    <property type="entry name" value="Nucleotide-diphospho-sugar transferases"/>
    <property type="match status" value="1"/>
</dbReference>
<comment type="caution">
    <text evidence="5">The sequence shown here is derived from an EMBL/GenBank/DDBJ whole genome shotgun (WGS) entry which is preliminary data.</text>
</comment>
<proteinExistence type="inferred from homology"/>
<dbReference type="AlphaFoldDB" id="A0A1F4T812"/>
<sequence length="240" mass="26442">MSKPELTISIPTYNEAKNIGAMAERVFAALKSGWIHGEILVIDDSSPDGTADLAAELSAKYPIRVYVRKQRLGPGPAIMDGIRLAEAPIVCIMDGDLSHPPEVLPEMFKMIKSGKANLVIGSRHVSGGGTSDWIWYRKFFSWGARMLGRMLTPVSDLTSGFFMFDKKILEGTRISPIGCKVGLELMVKGNHQGKVAEYPIVFAERAAGESKMGSRETIQYIQHLLALNFYKLGKALRLNK</sequence>
<evidence type="ECO:0000259" key="4">
    <source>
        <dbReference type="Pfam" id="PF00535"/>
    </source>
</evidence>
<dbReference type="Gene3D" id="3.90.550.10">
    <property type="entry name" value="Spore Coat Polysaccharide Biosynthesis Protein SpsA, Chain A"/>
    <property type="match status" value="1"/>
</dbReference>
<dbReference type="Pfam" id="PF00535">
    <property type="entry name" value="Glycos_transf_2"/>
    <property type="match status" value="1"/>
</dbReference>
<feature type="domain" description="Glycosyltransferase 2-like" evidence="4">
    <location>
        <begin position="8"/>
        <end position="170"/>
    </location>
</feature>
<reference evidence="5 6" key="1">
    <citation type="journal article" date="2016" name="Nat. Commun.">
        <title>Thousands of microbial genomes shed light on interconnected biogeochemical processes in an aquifer system.</title>
        <authorList>
            <person name="Anantharaman K."/>
            <person name="Brown C.T."/>
            <person name="Hug L.A."/>
            <person name="Sharon I."/>
            <person name="Castelle C.J."/>
            <person name="Probst A.J."/>
            <person name="Thomas B.C."/>
            <person name="Singh A."/>
            <person name="Wilkins M.J."/>
            <person name="Karaoz U."/>
            <person name="Brodie E.L."/>
            <person name="Williams K.H."/>
            <person name="Hubbard S.S."/>
            <person name="Banfield J.F."/>
        </authorList>
    </citation>
    <scope>NUCLEOTIDE SEQUENCE [LARGE SCALE GENOMIC DNA]</scope>
</reference>
<protein>
    <recommendedName>
        <fullName evidence="4">Glycosyltransferase 2-like domain-containing protein</fullName>
    </recommendedName>
</protein>
<organism evidence="5 6">
    <name type="scientific">candidate division WOR-1 bacterium RIFOXYC12_FULL_54_18</name>
    <dbReference type="NCBI Taxonomy" id="1802584"/>
    <lineage>
        <taxon>Bacteria</taxon>
        <taxon>Bacillati</taxon>
        <taxon>Saganbacteria</taxon>
    </lineage>
</organism>
<dbReference type="InterPro" id="IPR001173">
    <property type="entry name" value="Glyco_trans_2-like"/>
</dbReference>
<dbReference type="PANTHER" id="PTHR43398">
    <property type="entry name" value="DOLICHOL-PHOSPHATE MANNOSYLTRANSFERASE SUBUNIT 1"/>
    <property type="match status" value="1"/>
</dbReference>
<gene>
    <name evidence="5" type="ORF">A3K49_07865</name>
</gene>
<keyword evidence="3" id="KW-0808">Transferase</keyword>
<dbReference type="PANTHER" id="PTHR43398:SF1">
    <property type="entry name" value="DOLICHOL-PHOSPHATE MANNOSYLTRANSFERASE SUBUNIT 1"/>
    <property type="match status" value="1"/>
</dbReference>
<dbReference type="GO" id="GO:0006506">
    <property type="term" value="P:GPI anchor biosynthetic process"/>
    <property type="evidence" value="ECO:0007669"/>
    <property type="project" value="TreeGrafter"/>
</dbReference>
<dbReference type="CDD" id="cd06442">
    <property type="entry name" value="DPM1_like"/>
    <property type="match status" value="1"/>
</dbReference>
<dbReference type="GO" id="GO:0006488">
    <property type="term" value="P:dolichol-linked oligosaccharide biosynthetic process"/>
    <property type="evidence" value="ECO:0007669"/>
    <property type="project" value="TreeGrafter"/>
</dbReference>
<dbReference type="GO" id="GO:0004582">
    <property type="term" value="F:dolichyl-phosphate beta-D-mannosyltransferase activity"/>
    <property type="evidence" value="ECO:0007669"/>
    <property type="project" value="InterPro"/>
</dbReference>
<dbReference type="GO" id="GO:0035269">
    <property type="term" value="P:protein O-linked glycosylation via mannose"/>
    <property type="evidence" value="ECO:0007669"/>
    <property type="project" value="TreeGrafter"/>
</dbReference>
<dbReference type="InterPro" id="IPR039528">
    <property type="entry name" value="DPM1-like"/>
</dbReference>
<dbReference type="Proteomes" id="UP000178602">
    <property type="component" value="Unassembled WGS sequence"/>
</dbReference>
<dbReference type="InterPro" id="IPR029044">
    <property type="entry name" value="Nucleotide-diphossugar_trans"/>
</dbReference>
<comment type="similarity">
    <text evidence="1">Belongs to the glycosyltransferase 2 family.</text>
</comment>
<accession>A0A1F4T812</accession>
<evidence type="ECO:0000256" key="1">
    <source>
        <dbReference type="ARBA" id="ARBA00006739"/>
    </source>
</evidence>
<evidence type="ECO:0000313" key="6">
    <source>
        <dbReference type="Proteomes" id="UP000178602"/>
    </source>
</evidence>
<evidence type="ECO:0000256" key="2">
    <source>
        <dbReference type="ARBA" id="ARBA00022676"/>
    </source>
</evidence>
<evidence type="ECO:0000313" key="5">
    <source>
        <dbReference type="EMBL" id="OGC28844.1"/>
    </source>
</evidence>
<dbReference type="GO" id="GO:0016020">
    <property type="term" value="C:membrane"/>
    <property type="evidence" value="ECO:0007669"/>
    <property type="project" value="GOC"/>
</dbReference>
<evidence type="ECO:0000256" key="3">
    <source>
        <dbReference type="ARBA" id="ARBA00022679"/>
    </source>
</evidence>